<feature type="signal peptide" evidence="16">
    <location>
        <begin position="1"/>
        <end position="20"/>
    </location>
</feature>
<dbReference type="GO" id="GO:0046872">
    <property type="term" value="F:metal ion binding"/>
    <property type="evidence" value="ECO:0007669"/>
    <property type="project" value="UniProtKB-KW"/>
</dbReference>
<keyword evidence="10" id="KW-1015">Disulfide bond</keyword>
<dbReference type="Gene3D" id="2.70.50.70">
    <property type="match status" value="1"/>
</dbReference>
<keyword evidence="5 16" id="KW-0732">Signal</keyword>
<comment type="subcellular location">
    <subcellularLocation>
        <location evidence="2">Secreted</location>
    </subcellularLocation>
</comment>
<evidence type="ECO:0000256" key="10">
    <source>
        <dbReference type="ARBA" id="ARBA00023157"/>
    </source>
</evidence>
<dbReference type="AlphaFoldDB" id="A0A9P3PTD6"/>
<keyword evidence="12" id="KW-0624">Polysaccharide degradation</keyword>
<comment type="similarity">
    <text evidence="13">Belongs to the polysaccharide monooxygenase AA9 family.</text>
</comment>
<dbReference type="GO" id="GO:0005576">
    <property type="term" value="C:extracellular region"/>
    <property type="evidence" value="ECO:0007669"/>
    <property type="project" value="UniProtKB-SubCell"/>
</dbReference>
<evidence type="ECO:0000313" key="19">
    <source>
        <dbReference type="Proteomes" id="UP001063166"/>
    </source>
</evidence>
<evidence type="ECO:0000256" key="3">
    <source>
        <dbReference type="ARBA" id="ARBA00022525"/>
    </source>
</evidence>
<evidence type="ECO:0000313" key="18">
    <source>
        <dbReference type="EMBL" id="GLB40997.1"/>
    </source>
</evidence>
<evidence type="ECO:0000256" key="8">
    <source>
        <dbReference type="ARBA" id="ARBA00023008"/>
    </source>
</evidence>
<proteinExistence type="inferred from homology"/>
<evidence type="ECO:0000256" key="1">
    <source>
        <dbReference type="ARBA" id="ARBA00001973"/>
    </source>
</evidence>
<keyword evidence="3" id="KW-0964">Secreted</keyword>
<comment type="catalytic activity">
    <reaction evidence="14">
        <text>[(1-&gt;4)-beta-D-glucosyl]n+m + reduced acceptor + O2 = 4-dehydro-beta-D-glucosyl-[(1-&gt;4)-beta-D-glucosyl]n-1 + [(1-&gt;4)-beta-D-glucosyl]m + acceptor + H2O.</text>
        <dbReference type="EC" id="1.14.99.56"/>
    </reaction>
</comment>
<evidence type="ECO:0000256" key="11">
    <source>
        <dbReference type="ARBA" id="ARBA00023277"/>
    </source>
</evidence>
<dbReference type="PANTHER" id="PTHR33353">
    <property type="entry name" value="PUTATIVE (AFU_ORTHOLOGUE AFUA_1G12560)-RELATED"/>
    <property type="match status" value="1"/>
</dbReference>
<protein>
    <recommendedName>
        <fullName evidence="15">lytic cellulose monooxygenase (C4-dehydrogenating)</fullName>
        <ecNumber evidence="15">1.14.99.56</ecNumber>
    </recommendedName>
</protein>
<keyword evidence="11" id="KW-0119">Carbohydrate metabolism</keyword>
<dbReference type="Pfam" id="PF03443">
    <property type="entry name" value="AA9"/>
    <property type="match status" value="1"/>
</dbReference>
<keyword evidence="6" id="KW-0136">Cellulose degradation</keyword>
<keyword evidence="8" id="KW-0186">Copper</keyword>
<comment type="caution">
    <text evidence="18">The sequence shown here is derived from an EMBL/GenBank/DDBJ whole genome shotgun (WGS) entry which is preliminary data.</text>
</comment>
<comment type="cofactor">
    <cofactor evidence="1">
        <name>Cu(2+)</name>
        <dbReference type="ChEBI" id="CHEBI:29036"/>
    </cofactor>
</comment>
<keyword evidence="9" id="KW-0503">Monooxygenase</keyword>
<evidence type="ECO:0000259" key="17">
    <source>
        <dbReference type="Pfam" id="PF03443"/>
    </source>
</evidence>
<name>A0A9P3PTD6_LYOSH</name>
<dbReference type="EMBL" id="BRPK01000009">
    <property type="protein sequence ID" value="GLB40997.1"/>
    <property type="molecule type" value="Genomic_DNA"/>
</dbReference>
<dbReference type="PANTHER" id="PTHR33353:SF10">
    <property type="entry name" value="ENDO-BETA-1,4-GLUCANASE D"/>
    <property type="match status" value="1"/>
</dbReference>
<evidence type="ECO:0000256" key="6">
    <source>
        <dbReference type="ARBA" id="ARBA00023001"/>
    </source>
</evidence>
<sequence>MRSVSVSLVALCSLVPAVLGHGQVRNFIASSGTYPAADAYASPLPNSPIRKLNTYGPAADFTGKNITCGEGGNIPVTALATVNAGETVTFDWGSWGSSHSGPVRLAWRN</sequence>
<evidence type="ECO:0000256" key="12">
    <source>
        <dbReference type="ARBA" id="ARBA00023326"/>
    </source>
</evidence>
<dbReference type="GO" id="GO:0004497">
    <property type="term" value="F:monooxygenase activity"/>
    <property type="evidence" value="ECO:0007669"/>
    <property type="project" value="UniProtKB-KW"/>
</dbReference>
<evidence type="ECO:0000256" key="13">
    <source>
        <dbReference type="ARBA" id="ARBA00044502"/>
    </source>
</evidence>
<dbReference type="InterPro" id="IPR049892">
    <property type="entry name" value="AA9"/>
</dbReference>
<gene>
    <name evidence="18" type="ORF">LshimejAT787_0902120</name>
</gene>
<dbReference type="EC" id="1.14.99.56" evidence="15"/>
<keyword evidence="4" id="KW-0479">Metal-binding</keyword>
<dbReference type="OrthoDB" id="3261677at2759"/>
<dbReference type="GO" id="GO:0030245">
    <property type="term" value="P:cellulose catabolic process"/>
    <property type="evidence" value="ECO:0007669"/>
    <property type="project" value="UniProtKB-KW"/>
</dbReference>
<evidence type="ECO:0000256" key="9">
    <source>
        <dbReference type="ARBA" id="ARBA00023033"/>
    </source>
</evidence>
<accession>A0A9P3PTD6</accession>
<dbReference type="GO" id="GO:0016787">
    <property type="term" value="F:hydrolase activity"/>
    <property type="evidence" value="ECO:0007669"/>
    <property type="project" value="UniProtKB-KW"/>
</dbReference>
<keyword evidence="18" id="KW-0378">Hydrolase</keyword>
<keyword evidence="19" id="KW-1185">Reference proteome</keyword>
<evidence type="ECO:0000256" key="2">
    <source>
        <dbReference type="ARBA" id="ARBA00004613"/>
    </source>
</evidence>
<dbReference type="Proteomes" id="UP001063166">
    <property type="component" value="Unassembled WGS sequence"/>
</dbReference>
<evidence type="ECO:0000256" key="4">
    <source>
        <dbReference type="ARBA" id="ARBA00022723"/>
    </source>
</evidence>
<evidence type="ECO:0000256" key="5">
    <source>
        <dbReference type="ARBA" id="ARBA00022729"/>
    </source>
</evidence>
<evidence type="ECO:0000256" key="15">
    <source>
        <dbReference type="ARBA" id="ARBA00047174"/>
    </source>
</evidence>
<evidence type="ECO:0000256" key="7">
    <source>
        <dbReference type="ARBA" id="ARBA00023002"/>
    </source>
</evidence>
<evidence type="ECO:0000256" key="14">
    <source>
        <dbReference type="ARBA" id="ARBA00045077"/>
    </source>
</evidence>
<organism evidence="18 19">
    <name type="scientific">Lyophyllum shimeji</name>
    <name type="common">Hon-shimeji</name>
    <name type="synonym">Tricholoma shimeji</name>
    <dbReference type="NCBI Taxonomy" id="47721"/>
    <lineage>
        <taxon>Eukaryota</taxon>
        <taxon>Fungi</taxon>
        <taxon>Dikarya</taxon>
        <taxon>Basidiomycota</taxon>
        <taxon>Agaricomycotina</taxon>
        <taxon>Agaricomycetes</taxon>
        <taxon>Agaricomycetidae</taxon>
        <taxon>Agaricales</taxon>
        <taxon>Tricholomatineae</taxon>
        <taxon>Lyophyllaceae</taxon>
        <taxon>Lyophyllum</taxon>
    </lineage>
</organism>
<reference evidence="18" key="1">
    <citation type="submission" date="2022-07" db="EMBL/GenBank/DDBJ databases">
        <title>The genome of Lyophyllum shimeji provides insight into the initial evolution of ectomycorrhizal fungal genome.</title>
        <authorList>
            <person name="Kobayashi Y."/>
            <person name="Shibata T."/>
            <person name="Hirakawa H."/>
            <person name="Shigenobu S."/>
            <person name="Nishiyama T."/>
            <person name="Yamada A."/>
            <person name="Hasebe M."/>
            <person name="Kawaguchi M."/>
        </authorList>
    </citation>
    <scope>NUCLEOTIDE SEQUENCE</scope>
    <source>
        <strain evidence="18">AT787</strain>
    </source>
</reference>
<feature type="chain" id="PRO_5040235949" description="lytic cellulose monooxygenase (C4-dehydrogenating)" evidence="16">
    <location>
        <begin position="21"/>
        <end position="109"/>
    </location>
</feature>
<dbReference type="InterPro" id="IPR005103">
    <property type="entry name" value="AA9_LPMO"/>
</dbReference>
<keyword evidence="7" id="KW-0560">Oxidoreductase</keyword>
<evidence type="ECO:0000256" key="16">
    <source>
        <dbReference type="SAM" id="SignalP"/>
    </source>
</evidence>
<feature type="domain" description="Auxiliary Activity family 9 catalytic" evidence="17">
    <location>
        <begin position="21"/>
        <end position="103"/>
    </location>
</feature>